<proteinExistence type="predicted"/>
<keyword evidence="7" id="KW-0406">Ion transport</keyword>
<dbReference type="GO" id="GO:0015297">
    <property type="term" value="F:antiporter activity"/>
    <property type="evidence" value="ECO:0007669"/>
    <property type="project" value="UniProtKB-KW"/>
</dbReference>
<dbReference type="PANTHER" id="PTHR43298:SF2">
    <property type="entry name" value="FMN_FAD EXPORTER YEEO-RELATED"/>
    <property type="match status" value="1"/>
</dbReference>
<evidence type="ECO:0000256" key="5">
    <source>
        <dbReference type="ARBA" id="ARBA00022692"/>
    </source>
</evidence>
<evidence type="ECO:0000256" key="3">
    <source>
        <dbReference type="ARBA" id="ARBA00022449"/>
    </source>
</evidence>
<sequence length="465" mass="50686">MLLKIKAFVQLFWIALQGTEQNFTRGNVNRAAFLLAIPTMLELSLESLFVIVDLLFVSSLGEKAITIVGINNSVLILMQSVATGLGIAATAMISRRIGQQKPKEAGLIAIQILYTGLFIGLCCSLAAYFFSTEIVRFSGANEQLIAYGSRYTQVMFAGAFLMILRIILNGIFRGSGDAARAMRALLIANALNLILCATLIYGLGPFPALGILGAGIAMVSANFIVVLYQLWHLLFRNRRLRIGIQQLLLVPALIQRILRLASAGTLQYLIPSSSRFLMIMIVAKLGESTLAGYILANRIIMFTVLPAWGIANAAGVLTGQNLGASQPERAEESVWKTGKANLCYLGLMAALLLFYGESLAAIFTKDPLILQTTATYLKYMAIAYFFFGYTMVISRSLNASGAVNTVSLLNILMFYIVQLPLAYLLAISLNWQSTGIFVAITLSEIVLATACVLVFKKGNWKKIKI</sequence>
<evidence type="ECO:0000256" key="7">
    <source>
        <dbReference type="ARBA" id="ARBA00023065"/>
    </source>
</evidence>
<dbReference type="InterPro" id="IPR050222">
    <property type="entry name" value="MATE_MdtK"/>
</dbReference>
<comment type="caution">
    <text evidence="11">The sequence shown here is derived from an EMBL/GenBank/DDBJ whole genome shotgun (WGS) entry which is preliminary data.</text>
</comment>
<feature type="transmembrane region" description="Helical" evidence="10">
    <location>
        <begin position="435"/>
        <end position="455"/>
    </location>
</feature>
<evidence type="ECO:0000256" key="2">
    <source>
        <dbReference type="ARBA" id="ARBA00022448"/>
    </source>
</evidence>
<protein>
    <recommendedName>
        <fullName evidence="9">Multidrug-efflux transporter</fullName>
    </recommendedName>
</protein>
<evidence type="ECO:0000256" key="6">
    <source>
        <dbReference type="ARBA" id="ARBA00022989"/>
    </source>
</evidence>
<dbReference type="GO" id="GO:0006811">
    <property type="term" value="P:monoatomic ion transport"/>
    <property type="evidence" value="ECO:0007669"/>
    <property type="project" value="UniProtKB-KW"/>
</dbReference>
<dbReference type="AlphaFoldDB" id="A0A420BFB0"/>
<dbReference type="PIRSF" id="PIRSF006603">
    <property type="entry name" value="DinF"/>
    <property type="match status" value="1"/>
</dbReference>
<feature type="transmembrane region" description="Helical" evidence="10">
    <location>
        <begin position="105"/>
        <end position="131"/>
    </location>
</feature>
<reference evidence="11 12" key="1">
    <citation type="submission" date="2018-09" db="EMBL/GenBank/DDBJ databases">
        <title>Genomic Encyclopedia of Type Strains, Phase III (KMG-III): the genomes of soil and plant-associated and newly described type strains.</title>
        <authorList>
            <person name="Whitman W."/>
        </authorList>
    </citation>
    <scope>NUCLEOTIDE SEQUENCE [LARGE SCALE GENOMIC DNA]</scope>
    <source>
        <strain evidence="11 12">CECT 7938</strain>
    </source>
</reference>
<feature type="transmembrane region" description="Helical" evidence="10">
    <location>
        <begin position="406"/>
        <end position="429"/>
    </location>
</feature>
<feature type="transmembrane region" description="Helical" evidence="10">
    <location>
        <begin position="209"/>
        <end position="235"/>
    </location>
</feature>
<evidence type="ECO:0000313" key="11">
    <source>
        <dbReference type="EMBL" id="RKE55383.1"/>
    </source>
</evidence>
<feature type="transmembrane region" description="Helical" evidence="10">
    <location>
        <begin position="342"/>
        <end position="364"/>
    </location>
</feature>
<keyword evidence="2" id="KW-0813">Transport</keyword>
<dbReference type="EMBL" id="RAPY01000001">
    <property type="protein sequence ID" value="RKE55383.1"/>
    <property type="molecule type" value="Genomic_DNA"/>
</dbReference>
<comment type="subcellular location">
    <subcellularLocation>
        <location evidence="1">Cell membrane</location>
        <topology evidence="1">Multi-pass membrane protein</topology>
    </subcellularLocation>
</comment>
<feature type="transmembrane region" description="Helical" evidence="10">
    <location>
        <begin position="31"/>
        <end position="52"/>
    </location>
</feature>
<evidence type="ECO:0000256" key="9">
    <source>
        <dbReference type="ARBA" id="ARBA00031636"/>
    </source>
</evidence>
<gene>
    <name evidence="11" type="ORF">DFQ12_0214</name>
</gene>
<dbReference type="NCBIfam" id="TIGR00797">
    <property type="entry name" value="matE"/>
    <property type="match status" value="1"/>
</dbReference>
<dbReference type="InterPro" id="IPR002528">
    <property type="entry name" value="MATE_fam"/>
</dbReference>
<feature type="transmembrane region" description="Helical" evidence="10">
    <location>
        <begin position="376"/>
        <end position="394"/>
    </location>
</feature>
<evidence type="ECO:0000256" key="8">
    <source>
        <dbReference type="ARBA" id="ARBA00023136"/>
    </source>
</evidence>
<keyword evidence="4" id="KW-1003">Cell membrane</keyword>
<dbReference type="GO" id="GO:0042910">
    <property type="term" value="F:xenobiotic transmembrane transporter activity"/>
    <property type="evidence" value="ECO:0007669"/>
    <property type="project" value="InterPro"/>
</dbReference>
<dbReference type="OrthoDB" id="9776324at2"/>
<evidence type="ECO:0000256" key="1">
    <source>
        <dbReference type="ARBA" id="ARBA00004651"/>
    </source>
</evidence>
<feature type="transmembrane region" description="Helical" evidence="10">
    <location>
        <begin position="151"/>
        <end position="172"/>
    </location>
</feature>
<keyword evidence="3" id="KW-0050">Antiport</keyword>
<accession>A0A420BFB0</accession>
<dbReference type="Proteomes" id="UP000286246">
    <property type="component" value="Unassembled WGS sequence"/>
</dbReference>
<evidence type="ECO:0000256" key="4">
    <source>
        <dbReference type="ARBA" id="ARBA00022475"/>
    </source>
</evidence>
<name>A0A420BFB0_SPHD1</name>
<keyword evidence="6 10" id="KW-1133">Transmembrane helix</keyword>
<dbReference type="PANTHER" id="PTHR43298">
    <property type="entry name" value="MULTIDRUG RESISTANCE PROTEIN NORM-RELATED"/>
    <property type="match status" value="1"/>
</dbReference>
<dbReference type="InterPro" id="IPR048279">
    <property type="entry name" value="MdtK-like"/>
</dbReference>
<organism evidence="11 12">
    <name type="scientific">Sphingobacterium detergens</name>
    <dbReference type="NCBI Taxonomy" id="1145106"/>
    <lineage>
        <taxon>Bacteria</taxon>
        <taxon>Pseudomonadati</taxon>
        <taxon>Bacteroidota</taxon>
        <taxon>Sphingobacteriia</taxon>
        <taxon>Sphingobacteriales</taxon>
        <taxon>Sphingobacteriaceae</taxon>
        <taxon>Sphingobacterium</taxon>
    </lineage>
</organism>
<feature type="transmembrane region" description="Helical" evidence="10">
    <location>
        <begin position="64"/>
        <end position="93"/>
    </location>
</feature>
<dbReference type="RefSeq" id="WP_120257170.1">
    <property type="nucleotide sequence ID" value="NZ_RAPY01000001.1"/>
</dbReference>
<feature type="transmembrane region" description="Helical" evidence="10">
    <location>
        <begin position="184"/>
        <end position="203"/>
    </location>
</feature>
<evidence type="ECO:0000313" key="12">
    <source>
        <dbReference type="Proteomes" id="UP000286246"/>
    </source>
</evidence>
<keyword evidence="12" id="KW-1185">Reference proteome</keyword>
<keyword evidence="8 10" id="KW-0472">Membrane</keyword>
<dbReference type="CDD" id="cd13139">
    <property type="entry name" value="MATE_like_14"/>
    <property type="match status" value="1"/>
</dbReference>
<keyword evidence="5 10" id="KW-0812">Transmembrane</keyword>
<dbReference type="Pfam" id="PF01554">
    <property type="entry name" value="MatE"/>
    <property type="match status" value="2"/>
</dbReference>
<evidence type="ECO:0000256" key="10">
    <source>
        <dbReference type="SAM" id="Phobius"/>
    </source>
</evidence>
<dbReference type="GO" id="GO:0005886">
    <property type="term" value="C:plasma membrane"/>
    <property type="evidence" value="ECO:0007669"/>
    <property type="project" value="UniProtKB-SubCell"/>
</dbReference>